<keyword evidence="6" id="KW-1185">Reference proteome</keyword>
<keyword evidence="2" id="KW-0804">Transcription</keyword>
<comment type="caution">
    <text evidence="5">The sequence shown here is derived from an EMBL/GenBank/DDBJ whole genome shotgun (WGS) entry which is preliminary data.</text>
</comment>
<protein>
    <recommendedName>
        <fullName evidence="4">NR LBD domain-containing protein</fullName>
    </recommendedName>
</protein>
<evidence type="ECO:0000256" key="3">
    <source>
        <dbReference type="ARBA" id="ARBA00023170"/>
    </source>
</evidence>
<name>A0AAV5TAM1_9BILA</name>
<dbReference type="SUPFAM" id="SSF48508">
    <property type="entry name" value="Nuclear receptor ligand-binding domain"/>
    <property type="match status" value="1"/>
</dbReference>
<dbReference type="Pfam" id="PF00104">
    <property type="entry name" value="Hormone_recep"/>
    <property type="match status" value="1"/>
</dbReference>
<dbReference type="SMART" id="SM00430">
    <property type="entry name" value="HOLI"/>
    <property type="match status" value="1"/>
</dbReference>
<evidence type="ECO:0000313" key="5">
    <source>
        <dbReference type="EMBL" id="GMS92600.1"/>
    </source>
</evidence>
<feature type="domain" description="NR LBD" evidence="4">
    <location>
        <begin position="1"/>
        <end position="220"/>
    </location>
</feature>
<evidence type="ECO:0000256" key="2">
    <source>
        <dbReference type="ARBA" id="ARBA00023163"/>
    </source>
</evidence>
<reference evidence="5" key="1">
    <citation type="submission" date="2023-10" db="EMBL/GenBank/DDBJ databases">
        <title>Genome assembly of Pristionchus species.</title>
        <authorList>
            <person name="Yoshida K."/>
            <person name="Sommer R.J."/>
        </authorList>
    </citation>
    <scope>NUCLEOTIDE SEQUENCE</scope>
    <source>
        <strain evidence="5">RS0144</strain>
    </source>
</reference>
<organism evidence="5 6">
    <name type="scientific">Pristionchus entomophagus</name>
    <dbReference type="NCBI Taxonomy" id="358040"/>
    <lineage>
        <taxon>Eukaryota</taxon>
        <taxon>Metazoa</taxon>
        <taxon>Ecdysozoa</taxon>
        <taxon>Nematoda</taxon>
        <taxon>Chromadorea</taxon>
        <taxon>Rhabditida</taxon>
        <taxon>Rhabditina</taxon>
        <taxon>Diplogasteromorpha</taxon>
        <taxon>Diplogasteroidea</taxon>
        <taxon>Neodiplogasteridae</taxon>
        <taxon>Pristionchus</taxon>
    </lineage>
</organism>
<evidence type="ECO:0000259" key="4">
    <source>
        <dbReference type="PROSITE" id="PS51843"/>
    </source>
</evidence>
<dbReference type="InterPro" id="IPR050274">
    <property type="entry name" value="Nuclear_hormone_rcpt_NR2"/>
</dbReference>
<dbReference type="AlphaFoldDB" id="A0AAV5TAM1"/>
<dbReference type="InterPro" id="IPR035500">
    <property type="entry name" value="NHR-like_dom_sf"/>
</dbReference>
<proteinExistence type="predicted"/>
<evidence type="ECO:0000256" key="1">
    <source>
        <dbReference type="ARBA" id="ARBA00023015"/>
    </source>
</evidence>
<dbReference type="InterPro" id="IPR000536">
    <property type="entry name" value="Nucl_hrmn_rcpt_lig-bd"/>
</dbReference>
<dbReference type="Proteomes" id="UP001432027">
    <property type="component" value="Unassembled WGS sequence"/>
</dbReference>
<dbReference type="PANTHER" id="PTHR24083">
    <property type="entry name" value="NUCLEAR HORMONE RECEPTOR"/>
    <property type="match status" value="1"/>
</dbReference>
<dbReference type="Gene3D" id="1.10.565.10">
    <property type="entry name" value="Retinoid X Receptor"/>
    <property type="match status" value="1"/>
</dbReference>
<evidence type="ECO:0000313" key="6">
    <source>
        <dbReference type="Proteomes" id="UP001432027"/>
    </source>
</evidence>
<sequence length="220" mass="25698">QERLRHRMIIELPPGGFSFPSTYKQWLIVDLVYAIEWLKTLAFFSRLRECEKIKLVRNVSQSIAYLTAAFDSYEQRRSDVTIMPDGTMLCQGRYIRNGWVEHDKWFGIIARLKALKVDQKEYVLIKAIIACDPDDAIFCAESREVLQNQREQFSKSLFSYVLASRGTEKGPYAYSQMISLVIWQKHSIRKLKNMYLLLTELKIFSGKAFNCKFLDDVNSV</sequence>
<keyword evidence="3" id="KW-0675">Receptor</keyword>
<accession>A0AAV5TAM1</accession>
<dbReference type="EMBL" id="BTSX01000004">
    <property type="protein sequence ID" value="GMS92600.1"/>
    <property type="molecule type" value="Genomic_DNA"/>
</dbReference>
<gene>
    <name evidence="5" type="ORF">PENTCL1PPCAC_14775</name>
</gene>
<keyword evidence="1" id="KW-0805">Transcription regulation</keyword>
<dbReference type="PROSITE" id="PS51843">
    <property type="entry name" value="NR_LBD"/>
    <property type="match status" value="1"/>
</dbReference>
<feature type="non-terminal residue" evidence="5">
    <location>
        <position position="1"/>
    </location>
</feature>